<dbReference type="EMBL" id="BAABHO010000002">
    <property type="protein sequence ID" value="GAA4774752.1"/>
    <property type="molecule type" value="Genomic_DNA"/>
</dbReference>
<dbReference type="InterPro" id="IPR000873">
    <property type="entry name" value="AMP-dep_synth/lig_dom"/>
</dbReference>
<dbReference type="PANTHER" id="PTHR43859:SF4">
    <property type="entry name" value="BUTANOATE--COA LIGASE AAE1-RELATED"/>
    <property type="match status" value="1"/>
</dbReference>
<organism evidence="7 8">
    <name type="scientific">Actinomycetospora chlora</name>
    <dbReference type="NCBI Taxonomy" id="663608"/>
    <lineage>
        <taxon>Bacteria</taxon>
        <taxon>Bacillati</taxon>
        <taxon>Actinomycetota</taxon>
        <taxon>Actinomycetes</taxon>
        <taxon>Pseudonocardiales</taxon>
        <taxon>Pseudonocardiaceae</taxon>
        <taxon>Actinomycetospora</taxon>
    </lineage>
</organism>
<keyword evidence="2 7" id="KW-0436">Ligase</keyword>
<evidence type="ECO:0000256" key="1">
    <source>
        <dbReference type="ARBA" id="ARBA00006432"/>
    </source>
</evidence>
<dbReference type="PROSITE" id="PS00455">
    <property type="entry name" value="AMP_BINDING"/>
    <property type="match status" value="1"/>
</dbReference>
<feature type="domain" description="AMP-dependent synthetase/ligase" evidence="5">
    <location>
        <begin position="25"/>
        <end position="386"/>
    </location>
</feature>
<evidence type="ECO:0000313" key="8">
    <source>
        <dbReference type="Proteomes" id="UP001500928"/>
    </source>
</evidence>
<reference evidence="8" key="1">
    <citation type="journal article" date="2019" name="Int. J. Syst. Evol. Microbiol.">
        <title>The Global Catalogue of Microorganisms (GCM) 10K type strain sequencing project: providing services to taxonomists for standard genome sequencing and annotation.</title>
        <authorList>
            <consortium name="The Broad Institute Genomics Platform"/>
            <consortium name="The Broad Institute Genome Sequencing Center for Infectious Disease"/>
            <person name="Wu L."/>
            <person name="Ma J."/>
        </authorList>
    </citation>
    <scope>NUCLEOTIDE SEQUENCE [LARGE SCALE GENOMIC DNA]</scope>
    <source>
        <strain evidence="8">JCM 17979</strain>
    </source>
</reference>
<comment type="similarity">
    <text evidence="1">Belongs to the ATP-dependent AMP-binding enzyme family.</text>
</comment>
<keyword evidence="4" id="KW-0443">Lipid metabolism</keyword>
<evidence type="ECO:0000259" key="5">
    <source>
        <dbReference type="Pfam" id="PF00501"/>
    </source>
</evidence>
<dbReference type="Pfam" id="PF00501">
    <property type="entry name" value="AMP-binding"/>
    <property type="match status" value="1"/>
</dbReference>
<evidence type="ECO:0000256" key="3">
    <source>
        <dbReference type="ARBA" id="ARBA00022832"/>
    </source>
</evidence>
<dbReference type="Proteomes" id="UP001500928">
    <property type="component" value="Unassembled WGS sequence"/>
</dbReference>
<proteinExistence type="inferred from homology"/>
<accession>A0ABP9A5U3</accession>
<dbReference type="InterPro" id="IPR025110">
    <property type="entry name" value="AMP-bd_C"/>
</dbReference>
<dbReference type="PANTHER" id="PTHR43859">
    <property type="entry name" value="ACYL-ACTIVATING ENZYME"/>
    <property type="match status" value="1"/>
</dbReference>
<sequence>MDTGVAAITPAAFSFAELTPTAFLDRAAHAFGTRDAIVDEGRRFTYAEFAARSRRLAGALHELGIEPGDRVAALASNSHVMLECHHGVPYAGAVLVPLNTRLSVDEIVHIVEHSGARLLIATRELVENARAVAERTGVALVEEGERYESLVDGSPERVVPVADERGLLAINYTSGTTGRPKGVMYHHRGANLQALAMAFHLRLQPASRYLWTLPMFHCDGWCFPWAVTAAGGLHVCLRAIDAEEIWRLIRTEGVTHYCAAPTVLTMIAHAEAAKEGPAPERVTVATGGAPPSPTLLARMDELGMDVTHLYGLTETYGPAAVNDWHPEWDDLDADEQARLKARQGVGNVVAQRLRVLDEQTGADVPADGESLGELVLRGNDVMLGYYRDPEATAEVTTHSGQHADRGWFRTGDLGVVHPDGYVEIRDRSKDVIISGGENIASVEVERVLDSHPAVVESAVVGAPDERWGEVPVAYVTVAREVDPDELIEHVRTHLARFKAPKRIVFGELPKTSTGKIQKNVLRDRE</sequence>
<dbReference type="InterPro" id="IPR020845">
    <property type="entry name" value="AMP-binding_CS"/>
</dbReference>
<dbReference type="CDD" id="cd12118">
    <property type="entry name" value="ttLC_FACS_AEE21_like"/>
    <property type="match status" value="1"/>
</dbReference>
<dbReference type="Pfam" id="PF13193">
    <property type="entry name" value="AMP-binding_C"/>
    <property type="match status" value="1"/>
</dbReference>
<keyword evidence="3" id="KW-0276">Fatty acid metabolism</keyword>
<dbReference type="SUPFAM" id="SSF56801">
    <property type="entry name" value="Acetyl-CoA synthetase-like"/>
    <property type="match status" value="1"/>
</dbReference>
<dbReference type="InterPro" id="IPR042099">
    <property type="entry name" value="ANL_N_sf"/>
</dbReference>
<dbReference type="GO" id="GO:0016874">
    <property type="term" value="F:ligase activity"/>
    <property type="evidence" value="ECO:0007669"/>
    <property type="project" value="UniProtKB-KW"/>
</dbReference>
<comment type="caution">
    <text evidence="7">The sequence shown here is derived from an EMBL/GenBank/DDBJ whole genome shotgun (WGS) entry which is preliminary data.</text>
</comment>
<feature type="domain" description="AMP-binding enzyme C-terminal" evidence="6">
    <location>
        <begin position="443"/>
        <end position="515"/>
    </location>
</feature>
<evidence type="ECO:0000313" key="7">
    <source>
        <dbReference type="EMBL" id="GAA4774752.1"/>
    </source>
</evidence>
<evidence type="ECO:0000259" key="6">
    <source>
        <dbReference type="Pfam" id="PF13193"/>
    </source>
</evidence>
<evidence type="ECO:0000256" key="4">
    <source>
        <dbReference type="ARBA" id="ARBA00023098"/>
    </source>
</evidence>
<gene>
    <name evidence="7" type="ORF">GCM10023200_04040</name>
</gene>
<dbReference type="Gene3D" id="3.30.300.30">
    <property type="match status" value="1"/>
</dbReference>
<dbReference type="RefSeq" id="WP_345410679.1">
    <property type="nucleotide sequence ID" value="NZ_BAABHO010000002.1"/>
</dbReference>
<dbReference type="Gene3D" id="3.40.50.12780">
    <property type="entry name" value="N-terminal domain of ligase-like"/>
    <property type="match status" value="1"/>
</dbReference>
<dbReference type="InterPro" id="IPR045851">
    <property type="entry name" value="AMP-bd_C_sf"/>
</dbReference>
<keyword evidence="8" id="KW-1185">Reference proteome</keyword>
<protein>
    <submittedName>
        <fullName evidence="7">Acyl--CoA ligase family protein</fullName>
    </submittedName>
</protein>
<evidence type="ECO:0000256" key="2">
    <source>
        <dbReference type="ARBA" id="ARBA00022598"/>
    </source>
</evidence>
<name>A0ABP9A5U3_9PSEU</name>